<keyword evidence="1" id="KW-0472">Membrane</keyword>
<organism evidence="3 4">
    <name type="scientific">Hyphococcus lacteus</name>
    <dbReference type="NCBI Taxonomy" id="3143536"/>
    <lineage>
        <taxon>Bacteria</taxon>
        <taxon>Pseudomonadati</taxon>
        <taxon>Pseudomonadota</taxon>
        <taxon>Alphaproteobacteria</taxon>
        <taxon>Parvularculales</taxon>
        <taxon>Parvularculaceae</taxon>
        <taxon>Hyphococcus</taxon>
    </lineage>
</organism>
<dbReference type="InterPro" id="IPR018638">
    <property type="entry name" value="DUF2061_membrane"/>
</dbReference>
<gene>
    <name evidence="3" type="ORF">ABFZ84_07790</name>
</gene>
<proteinExistence type="predicted"/>
<evidence type="ECO:0000313" key="3">
    <source>
        <dbReference type="EMBL" id="MEX6633449.1"/>
    </source>
</evidence>
<dbReference type="Pfam" id="PF09834">
    <property type="entry name" value="DUF2061"/>
    <property type="match status" value="1"/>
</dbReference>
<keyword evidence="1" id="KW-1133">Transmembrane helix</keyword>
<protein>
    <submittedName>
        <fullName evidence="3">DUF2061 domain-containing protein</fullName>
    </submittedName>
</protein>
<name>A0ABV3Z5Z2_9PROT</name>
<sequence length="66" mass="7265">MEQSALKTMTYAVMHFCVAIIVAFAVTRSWVAALGVGMIEPAIQTIAYTFHEKAWARKNTGLHPAL</sequence>
<dbReference type="EMBL" id="JBEHZE010000001">
    <property type="protein sequence ID" value="MEX6633449.1"/>
    <property type="molecule type" value="Genomic_DNA"/>
</dbReference>
<keyword evidence="4" id="KW-1185">Reference proteome</keyword>
<comment type="caution">
    <text evidence="3">The sequence shown here is derived from an EMBL/GenBank/DDBJ whole genome shotgun (WGS) entry which is preliminary data.</text>
</comment>
<evidence type="ECO:0000256" key="1">
    <source>
        <dbReference type="SAM" id="Phobius"/>
    </source>
</evidence>
<dbReference type="Proteomes" id="UP001560685">
    <property type="component" value="Unassembled WGS sequence"/>
</dbReference>
<dbReference type="RefSeq" id="WP_369313410.1">
    <property type="nucleotide sequence ID" value="NZ_JBEHZE010000001.1"/>
</dbReference>
<evidence type="ECO:0000259" key="2">
    <source>
        <dbReference type="Pfam" id="PF09834"/>
    </source>
</evidence>
<keyword evidence="1" id="KW-0812">Transmembrane</keyword>
<evidence type="ECO:0000313" key="4">
    <source>
        <dbReference type="Proteomes" id="UP001560685"/>
    </source>
</evidence>
<reference evidence="3 4" key="1">
    <citation type="submission" date="2024-05" db="EMBL/GenBank/DDBJ databases">
        <title>Three bacterial strains, DH-69, EH-24, and ECK-19 isolated from coastal sediments.</title>
        <authorList>
            <person name="Ye Y.-Q."/>
            <person name="Du Z.-J."/>
        </authorList>
    </citation>
    <scope>NUCLEOTIDE SEQUENCE [LARGE SCALE GENOMIC DNA]</scope>
    <source>
        <strain evidence="3 4">ECK-19</strain>
    </source>
</reference>
<feature type="domain" description="DUF2061" evidence="2">
    <location>
        <begin position="6"/>
        <end position="56"/>
    </location>
</feature>
<feature type="transmembrane region" description="Helical" evidence="1">
    <location>
        <begin position="12"/>
        <end position="31"/>
    </location>
</feature>
<accession>A0ABV3Z5Z2</accession>